<evidence type="ECO:0000313" key="1">
    <source>
        <dbReference type="EMBL" id="KAK3325336.1"/>
    </source>
</evidence>
<organism evidence="1 2">
    <name type="scientific">Apodospora peruviana</name>
    <dbReference type="NCBI Taxonomy" id="516989"/>
    <lineage>
        <taxon>Eukaryota</taxon>
        <taxon>Fungi</taxon>
        <taxon>Dikarya</taxon>
        <taxon>Ascomycota</taxon>
        <taxon>Pezizomycotina</taxon>
        <taxon>Sordariomycetes</taxon>
        <taxon>Sordariomycetidae</taxon>
        <taxon>Sordariales</taxon>
        <taxon>Lasiosphaeriaceae</taxon>
        <taxon>Apodospora</taxon>
    </lineage>
</organism>
<dbReference type="Proteomes" id="UP001283341">
    <property type="component" value="Unassembled WGS sequence"/>
</dbReference>
<proteinExistence type="predicted"/>
<gene>
    <name evidence="1" type="ORF">B0H66DRAFT_119239</name>
</gene>
<dbReference type="EMBL" id="JAUEDM010000002">
    <property type="protein sequence ID" value="KAK3325336.1"/>
    <property type="molecule type" value="Genomic_DNA"/>
</dbReference>
<comment type="caution">
    <text evidence="1">The sequence shown here is derived from an EMBL/GenBank/DDBJ whole genome shotgun (WGS) entry which is preliminary data.</text>
</comment>
<sequence>MQSPVDLNHRTGGVLRIRPVRDRTDWSTAPFRECSAVVPDGRDRYLNVWTPLGLRTKTKYGHAPLHTCPVKTPDGQVSDGAAFLALHPEQAYLHPHRLGNMPAFAYLLSKAVSQSKDYRPSQASILPTLPSHIGYTIGKHQVTRGSAVVSSHTAKRGCYSTTTISCIIFPIVRFVAGWEAGRSGDATICAFHDEQDLDERPLLHLNYDLAGQSSPAPKSRLSPVSGSWFAFAMAECMSLCFRKRLE</sequence>
<protein>
    <submittedName>
        <fullName evidence="1">Uncharacterized protein</fullName>
    </submittedName>
</protein>
<name>A0AAE0MAF4_9PEZI</name>
<reference evidence="1" key="1">
    <citation type="journal article" date="2023" name="Mol. Phylogenet. Evol.">
        <title>Genome-scale phylogeny and comparative genomics of the fungal order Sordariales.</title>
        <authorList>
            <person name="Hensen N."/>
            <person name="Bonometti L."/>
            <person name="Westerberg I."/>
            <person name="Brannstrom I.O."/>
            <person name="Guillou S."/>
            <person name="Cros-Aarteil S."/>
            <person name="Calhoun S."/>
            <person name="Haridas S."/>
            <person name="Kuo A."/>
            <person name="Mondo S."/>
            <person name="Pangilinan J."/>
            <person name="Riley R."/>
            <person name="LaButti K."/>
            <person name="Andreopoulos B."/>
            <person name="Lipzen A."/>
            <person name="Chen C."/>
            <person name="Yan M."/>
            <person name="Daum C."/>
            <person name="Ng V."/>
            <person name="Clum A."/>
            <person name="Steindorff A."/>
            <person name="Ohm R.A."/>
            <person name="Martin F."/>
            <person name="Silar P."/>
            <person name="Natvig D.O."/>
            <person name="Lalanne C."/>
            <person name="Gautier V."/>
            <person name="Ament-Velasquez S.L."/>
            <person name="Kruys A."/>
            <person name="Hutchinson M.I."/>
            <person name="Powell A.J."/>
            <person name="Barry K."/>
            <person name="Miller A.N."/>
            <person name="Grigoriev I.V."/>
            <person name="Debuchy R."/>
            <person name="Gladieux P."/>
            <person name="Hiltunen Thoren M."/>
            <person name="Johannesson H."/>
        </authorList>
    </citation>
    <scope>NUCLEOTIDE SEQUENCE</scope>
    <source>
        <strain evidence="1">CBS 118394</strain>
    </source>
</reference>
<keyword evidence="2" id="KW-1185">Reference proteome</keyword>
<dbReference type="AlphaFoldDB" id="A0AAE0MAF4"/>
<evidence type="ECO:0000313" key="2">
    <source>
        <dbReference type="Proteomes" id="UP001283341"/>
    </source>
</evidence>
<accession>A0AAE0MAF4</accession>
<reference evidence="1" key="2">
    <citation type="submission" date="2023-06" db="EMBL/GenBank/DDBJ databases">
        <authorList>
            <consortium name="Lawrence Berkeley National Laboratory"/>
            <person name="Haridas S."/>
            <person name="Hensen N."/>
            <person name="Bonometti L."/>
            <person name="Westerberg I."/>
            <person name="Brannstrom I.O."/>
            <person name="Guillou S."/>
            <person name="Cros-Aarteil S."/>
            <person name="Calhoun S."/>
            <person name="Kuo A."/>
            <person name="Mondo S."/>
            <person name="Pangilinan J."/>
            <person name="Riley R."/>
            <person name="Labutti K."/>
            <person name="Andreopoulos B."/>
            <person name="Lipzen A."/>
            <person name="Chen C."/>
            <person name="Yanf M."/>
            <person name="Daum C."/>
            <person name="Ng V."/>
            <person name="Clum A."/>
            <person name="Steindorff A."/>
            <person name="Ohm R."/>
            <person name="Martin F."/>
            <person name="Silar P."/>
            <person name="Natvig D."/>
            <person name="Lalanne C."/>
            <person name="Gautier V."/>
            <person name="Ament-Velasquez S.L."/>
            <person name="Kruys A."/>
            <person name="Hutchinson M.I."/>
            <person name="Powell A.J."/>
            <person name="Barry K."/>
            <person name="Miller A.N."/>
            <person name="Grigoriev I.V."/>
            <person name="Debuchy R."/>
            <person name="Gladieux P."/>
            <person name="Thoren M.H."/>
            <person name="Johannesson H."/>
        </authorList>
    </citation>
    <scope>NUCLEOTIDE SEQUENCE</scope>
    <source>
        <strain evidence="1">CBS 118394</strain>
    </source>
</reference>